<organism evidence="1 2">
    <name type="scientific">Chaetoceros tenuissimus</name>
    <dbReference type="NCBI Taxonomy" id="426638"/>
    <lineage>
        <taxon>Eukaryota</taxon>
        <taxon>Sar</taxon>
        <taxon>Stramenopiles</taxon>
        <taxon>Ochrophyta</taxon>
        <taxon>Bacillariophyta</taxon>
        <taxon>Coscinodiscophyceae</taxon>
        <taxon>Chaetocerotophycidae</taxon>
        <taxon>Chaetocerotales</taxon>
        <taxon>Chaetocerotaceae</taxon>
        <taxon>Chaetoceros</taxon>
    </lineage>
</organism>
<dbReference type="PANTHER" id="PTHR24221:SF503">
    <property type="entry name" value="MITOCHONDRIAL POTASSIUM CHANNEL ATP-BINDING SUBUNIT"/>
    <property type="match status" value="1"/>
</dbReference>
<dbReference type="PANTHER" id="PTHR24221">
    <property type="entry name" value="ATP-BINDING CASSETTE SUB-FAMILY B"/>
    <property type="match status" value="1"/>
</dbReference>
<reference evidence="1 2" key="1">
    <citation type="journal article" date="2021" name="Sci. Rep.">
        <title>The genome of the diatom Chaetoceros tenuissimus carries an ancient integrated fragment of an extant virus.</title>
        <authorList>
            <person name="Hongo Y."/>
            <person name="Kimura K."/>
            <person name="Takaki Y."/>
            <person name="Yoshida Y."/>
            <person name="Baba S."/>
            <person name="Kobayashi G."/>
            <person name="Nagasaki K."/>
            <person name="Hano T."/>
            <person name="Tomaru Y."/>
        </authorList>
    </citation>
    <scope>NUCLEOTIDE SEQUENCE [LARGE SCALE GENOMIC DNA]</scope>
    <source>
        <strain evidence="1 2">NIES-3715</strain>
    </source>
</reference>
<comment type="caution">
    <text evidence="1">The sequence shown here is derived from an EMBL/GenBank/DDBJ whole genome shotgun (WGS) entry which is preliminary data.</text>
</comment>
<accession>A0AAD3DBM8</accession>
<dbReference type="InterPro" id="IPR039421">
    <property type="entry name" value="Type_1_exporter"/>
</dbReference>
<proteinExistence type="predicted"/>
<dbReference type="EMBL" id="BLLK01000069">
    <property type="protein sequence ID" value="GFH61012.1"/>
    <property type="molecule type" value="Genomic_DNA"/>
</dbReference>
<dbReference type="GO" id="GO:0016020">
    <property type="term" value="C:membrane"/>
    <property type="evidence" value="ECO:0007669"/>
    <property type="project" value="TreeGrafter"/>
</dbReference>
<dbReference type="AlphaFoldDB" id="A0AAD3DBM8"/>
<dbReference type="Proteomes" id="UP001054902">
    <property type="component" value="Unassembled WGS sequence"/>
</dbReference>
<dbReference type="Gene3D" id="3.40.50.300">
    <property type="entry name" value="P-loop containing nucleotide triphosphate hydrolases"/>
    <property type="match status" value="1"/>
</dbReference>
<sequence length="205" mass="23321">MKKVEGTTERRFLFRCYEVLGVTVKVDGTDIHSVIQKSLREMIRVFLQSIQESLRAIIGIVPFATSLFNGTFCTNITYGKRDVVDLELDKVVVSGQSIDIICLLPRGCNILVGYRRLKSSKGERESTAIARVLWKDSPIVVFDKTTSVPDIVTEKSIQQVFDVLGQEHRILLTGVRVIMLLLYCIQSLRIEFNRHLMYLGRKILA</sequence>
<protein>
    <submittedName>
        <fullName evidence="1">Uncharacterized protein</fullName>
    </submittedName>
</protein>
<keyword evidence="2" id="KW-1185">Reference proteome</keyword>
<gene>
    <name evidence="1" type="ORF">CTEN210_17488</name>
</gene>
<dbReference type="GO" id="GO:0042626">
    <property type="term" value="F:ATPase-coupled transmembrane transporter activity"/>
    <property type="evidence" value="ECO:0007669"/>
    <property type="project" value="TreeGrafter"/>
</dbReference>
<evidence type="ECO:0000313" key="2">
    <source>
        <dbReference type="Proteomes" id="UP001054902"/>
    </source>
</evidence>
<dbReference type="InterPro" id="IPR027417">
    <property type="entry name" value="P-loop_NTPase"/>
</dbReference>
<dbReference type="SUPFAM" id="SSF52540">
    <property type="entry name" value="P-loop containing nucleoside triphosphate hydrolases"/>
    <property type="match status" value="1"/>
</dbReference>
<evidence type="ECO:0000313" key="1">
    <source>
        <dbReference type="EMBL" id="GFH61012.1"/>
    </source>
</evidence>
<name>A0AAD3DBM8_9STRA</name>